<evidence type="ECO:0000256" key="1">
    <source>
        <dbReference type="SAM" id="MobiDB-lite"/>
    </source>
</evidence>
<feature type="compositionally biased region" description="Gly residues" evidence="1">
    <location>
        <begin position="235"/>
        <end position="250"/>
    </location>
</feature>
<evidence type="ECO:0000313" key="3">
    <source>
        <dbReference type="Proteomes" id="UP001596226"/>
    </source>
</evidence>
<feature type="region of interest" description="Disordered" evidence="1">
    <location>
        <begin position="327"/>
        <end position="440"/>
    </location>
</feature>
<feature type="compositionally biased region" description="Low complexity" evidence="1">
    <location>
        <begin position="327"/>
        <end position="353"/>
    </location>
</feature>
<comment type="caution">
    <text evidence="2">The sequence shown here is derived from an EMBL/GenBank/DDBJ whole genome shotgun (WGS) entry which is preliminary data.</text>
</comment>
<dbReference type="Proteomes" id="UP001596226">
    <property type="component" value="Unassembled WGS sequence"/>
</dbReference>
<organism evidence="2 3">
    <name type="scientific">Micromonospora vulcania</name>
    <dbReference type="NCBI Taxonomy" id="1441873"/>
    <lineage>
        <taxon>Bacteria</taxon>
        <taxon>Bacillati</taxon>
        <taxon>Actinomycetota</taxon>
        <taxon>Actinomycetes</taxon>
        <taxon>Micromonosporales</taxon>
        <taxon>Micromonosporaceae</taxon>
        <taxon>Micromonospora</taxon>
    </lineage>
</organism>
<dbReference type="InterPro" id="IPR010310">
    <property type="entry name" value="T7SS_ESAT-6-like"/>
</dbReference>
<dbReference type="RefSeq" id="WP_377515580.1">
    <property type="nucleotide sequence ID" value="NZ_JBHSQS010000027.1"/>
</dbReference>
<keyword evidence="3" id="KW-1185">Reference proteome</keyword>
<accession>A0ABW1HEK6</accession>
<name>A0ABW1HEK6_9ACTN</name>
<dbReference type="InterPro" id="IPR036689">
    <property type="entry name" value="ESAT-6-like_sf"/>
</dbReference>
<feature type="compositionally biased region" description="Low complexity" evidence="1">
    <location>
        <begin position="367"/>
        <end position="390"/>
    </location>
</feature>
<dbReference type="SUPFAM" id="SSF140453">
    <property type="entry name" value="EsxAB dimer-like"/>
    <property type="match status" value="1"/>
</dbReference>
<dbReference type="EMBL" id="JBHSQS010000027">
    <property type="protein sequence ID" value="MFC5927223.1"/>
    <property type="molecule type" value="Genomic_DNA"/>
</dbReference>
<feature type="compositionally biased region" description="Polar residues" evidence="1">
    <location>
        <begin position="259"/>
        <end position="270"/>
    </location>
</feature>
<dbReference type="Pfam" id="PF06013">
    <property type="entry name" value="WXG100"/>
    <property type="match status" value="1"/>
</dbReference>
<reference evidence="3" key="1">
    <citation type="journal article" date="2019" name="Int. J. Syst. Evol. Microbiol.">
        <title>The Global Catalogue of Microorganisms (GCM) 10K type strain sequencing project: providing services to taxonomists for standard genome sequencing and annotation.</title>
        <authorList>
            <consortium name="The Broad Institute Genomics Platform"/>
            <consortium name="The Broad Institute Genome Sequencing Center for Infectious Disease"/>
            <person name="Wu L."/>
            <person name="Ma J."/>
        </authorList>
    </citation>
    <scope>NUCLEOTIDE SEQUENCE [LARGE SCALE GENOMIC DNA]</scope>
    <source>
        <strain evidence="3">CGMCC 4.7144</strain>
    </source>
</reference>
<feature type="compositionally biased region" description="Low complexity" evidence="1">
    <location>
        <begin position="195"/>
        <end position="212"/>
    </location>
</feature>
<dbReference type="Gene3D" id="1.20.1260.20">
    <property type="entry name" value="PPE superfamily"/>
    <property type="match status" value="1"/>
</dbReference>
<sequence length="440" mass="43775">MSEYTQRYQGQSHQQLYDAVMAGKPEQIDGVAAQWSTLKGTLDGLGRELSGDLDKLGNTWTGSAGREFQRRMTLIVDHAAALGDGMNGIKQGLTMMAGELRTAHKQAESPDETDDNDKAISGALKGAALGVPGLIAGGLLGHQQDKAEQEKAHQRMVNVVANLAAGYDLSAYDRVINPPPPHPDTPSTTRDDPTTPRSVPTTATPRAAPNATHSTAHTGDATIRTPDGVTPLEIVGGGPGTGPDGAGNGGTPAVVVDSGSGSETAPGTSLASADPVLGGALLAGGAAGLAGLTGPTTVPASAGTGPGLLFGAPGGAPAGGVLRATSLASSTGSTPTTSARPAAAPAAESRAASGVGRSMDGRRGEANGRAATAGRAGAGNATRPGAGNATRPGANRPGVLGGHGRPEDDESDERMTWLTEDEMVWRDGGDAAPPVLGTAG</sequence>
<gene>
    <name evidence="2" type="ORF">ACFQGL_28175</name>
</gene>
<protein>
    <submittedName>
        <fullName evidence="2">WXG100 family type VII secretion target</fullName>
    </submittedName>
</protein>
<dbReference type="InterPro" id="IPR038332">
    <property type="entry name" value="PPE_sf"/>
</dbReference>
<feature type="region of interest" description="Disordered" evidence="1">
    <location>
        <begin position="172"/>
        <end position="270"/>
    </location>
</feature>
<evidence type="ECO:0000313" key="2">
    <source>
        <dbReference type="EMBL" id="MFC5927223.1"/>
    </source>
</evidence>
<proteinExistence type="predicted"/>